<evidence type="ECO:0000256" key="1">
    <source>
        <dbReference type="SAM" id="Phobius"/>
    </source>
</evidence>
<evidence type="ECO:0000313" key="2">
    <source>
        <dbReference type="EMBL" id="WSA34576.1"/>
    </source>
</evidence>
<evidence type="ECO:0000313" key="3">
    <source>
        <dbReference type="Proteomes" id="UP001334804"/>
    </source>
</evidence>
<keyword evidence="1" id="KW-0472">Membrane</keyword>
<feature type="transmembrane region" description="Helical" evidence="1">
    <location>
        <begin position="132"/>
        <end position="152"/>
    </location>
</feature>
<dbReference type="InterPro" id="IPR027417">
    <property type="entry name" value="P-loop_NTPase"/>
</dbReference>
<protein>
    <submittedName>
        <fullName evidence="2">Cell division protein FtsK</fullName>
    </submittedName>
</protein>
<keyword evidence="3" id="KW-1185">Reference proteome</keyword>
<dbReference type="SUPFAM" id="SSF52540">
    <property type="entry name" value="P-loop containing nucleoside triphosphate hydrolases"/>
    <property type="match status" value="1"/>
</dbReference>
<name>A0ABZ1EK13_9ACTN</name>
<sequence length="692" mass="76570">MADDLTTQDTHFEIALDEEPDLRKPVYVDVVAKDDERRPIIPAQWRGPDNIKATLKHKSTAVAHRAGYHAVRSPWYATLATFWATVGVFRLTGRQLRWWWVAEQEHLRQEAASRNDPDTWSRLTREARAIRLYRGMVLAGEGVLLLVALGLLAAAPGWIVLVTGGALVPVLAHYGRPNNRPIIRPAVVTPRYRKLSSDIVLRAYYAAGLGHPEKKDQQIQFGGSMARDARQTGSQVIVDLPYGKSWSDVVNAKDKLASGLDVHENQVFLTRDKSSNRRHMLFVADRDPLAVPVGHTDLLDGKPRSIWQPMRLGKDERDALVSLSLPWNSMLIGAQPRKGKTFTARLVALYCALDPYVKLIVADGKKSSDWDKFRLVAHRFIVGTHPNPRDSDPIGHLLATLDEVLAHIDRVNDVLASLPVDLCPEGVLTEELTRDPRFPDLRFWLLLVEEFQVYFETEDQDTNKLIAAKLSRIQATGPSAGVIVVSSSQKPSGVGAGDVGRLFNRYRDNHQLRFALKCGNRDVSIAVLGGDSYQEGYDASALPVGLEYRGVGYLYGASDATPTVRTFLADHVDAERILVAARQHRERIGTLSGEAAGEDMAREARDVLADVLNVFYAGKATISWPALAARLQETYPEAYADITPQAISAMVRKLGVPGKTVHDPDHFDSGKGQGCAKDAIQAAIERRAIEGR</sequence>
<dbReference type="Gene3D" id="3.40.50.300">
    <property type="entry name" value="P-loop containing nucleotide triphosphate hydrolases"/>
    <property type="match status" value="1"/>
</dbReference>
<dbReference type="EMBL" id="CP109071">
    <property type="protein sequence ID" value="WSA34576.1"/>
    <property type="molecule type" value="Genomic_DNA"/>
</dbReference>
<keyword evidence="1" id="KW-0812">Transmembrane</keyword>
<accession>A0ABZ1EK13</accession>
<keyword evidence="1" id="KW-1133">Transmembrane helix</keyword>
<reference evidence="2 3" key="1">
    <citation type="submission" date="2022-10" db="EMBL/GenBank/DDBJ databases">
        <title>The complete genomes of actinobacterial strains from the NBC collection.</title>
        <authorList>
            <person name="Joergensen T.S."/>
            <person name="Alvarez Arevalo M."/>
            <person name="Sterndorff E.B."/>
            <person name="Faurdal D."/>
            <person name="Vuksanovic O."/>
            <person name="Mourched A.-S."/>
            <person name="Charusanti P."/>
            <person name="Shaw S."/>
            <person name="Blin K."/>
            <person name="Weber T."/>
        </authorList>
    </citation>
    <scope>NUCLEOTIDE SEQUENCE [LARGE SCALE GENOMIC DNA]</scope>
    <source>
        <strain evidence="2 3">NBC 01809</strain>
    </source>
</reference>
<dbReference type="Proteomes" id="UP001334804">
    <property type="component" value="Chromosome"/>
</dbReference>
<dbReference type="GO" id="GO:0051301">
    <property type="term" value="P:cell division"/>
    <property type="evidence" value="ECO:0007669"/>
    <property type="project" value="UniProtKB-KW"/>
</dbReference>
<dbReference type="RefSeq" id="WP_326564582.1">
    <property type="nucleotide sequence ID" value="NZ_CP109071.1"/>
</dbReference>
<proteinExistence type="predicted"/>
<keyword evidence="2" id="KW-0132">Cell division</keyword>
<gene>
    <name evidence="2" type="ORF">OIE14_11280</name>
</gene>
<keyword evidence="2" id="KW-0131">Cell cycle</keyword>
<organism evidence="2 3">
    <name type="scientific">Micromonospora peucetia</name>
    <dbReference type="NCBI Taxonomy" id="47871"/>
    <lineage>
        <taxon>Bacteria</taxon>
        <taxon>Bacillati</taxon>
        <taxon>Actinomycetota</taxon>
        <taxon>Actinomycetes</taxon>
        <taxon>Micromonosporales</taxon>
        <taxon>Micromonosporaceae</taxon>
        <taxon>Micromonospora</taxon>
    </lineage>
</organism>